<reference evidence="1" key="1">
    <citation type="submission" date="2023-01" db="EMBL/GenBank/DDBJ databases">
        <title>The chitinases involved in constricting ring structure development in the nematode-trapping fungus Drechslerella dactyloides.</title>
        <authorList>
            <person name="Wang R."/>
            <person name="Zhang L."/>
            <person name="Tang P."/>
            <person name="Li S."/>
            <person name="Liang L."/>
        </authorList>
    </citation>
    <scope>NUCLEOTIDE SEQUENCE</scope>
    <source>
        <strain evidence="1">YMF1.00031</strain>
    </source>
</reference>
<organism evidence="1 2">
    <name type="scientific">Drechslerella dactyloides</name>
    <name type="common">Nematode-trapping fungus</name>
    <name type="synonym">Arthrobotrys dactyloides</name>
    <dbReference type="NCBI Taxonomy" id="74499"/>
    <lineage>
        <taxon>Eukaryota</taxon>
        <taxon>Fungi</taxon>
        <taxon>Dikarya</taxon>
        <taxon>Ascomycota</taxon>
        <taxon>Pezizomycotina</taxon>
        <taxon>Orbiliomycetes</taxon>
        <taxon>Orbiliales</taxon>
        <taxon>Orbiliaceae</taxon>
        <taxon>Drechslerella</taxon>
    </lineage>
</organism>
<accession>A0AAD6IYJ3</accession>
<name>A0AAD6IYJ3_DREDA</name>
<comment type="caution">
    <text evidence="1">The sequence shown here is derived from an EMBL/GenBank/DDBJ whole genome shotgun (WGS) entry which is preliminary data.</text>
</comment>
<sequence length="91" mass="9511">MSDFFFGLGTQFAMPGKKGGLFLFSWLPAVLDIDISLLRSLVSFQTSPIVRPPAGNVTTARHAVEAISGAGKGTAVYFKLTFADTTVAGAG</sequence>
<dbReference type="EMBL" id="JAQGDS010000006">
    <property type="protein sequence ID" value="KAJ6259920.1"/>
    <property type="molecule type" value="Genomic_DNA"/>
</dbReference>
<gene>
    <name evidence="1" type="ORF">Dda_5564</name>
</gene>
<proteinExistence type="predicted"/>
<dbReference type="Proteomes" id="UP001221413">
    <property type="component" value="Unassembled WGS sequence"/>
</dbReference>
<evidence type="ECO:0000313" key="1">
    <source>
        <dbReference type="EMBL" id="KAJ6259920.1"/>
    </source>
</evidence>
<protein>
    <submittedName>
        <fullName evidence="1">Uncharacterized protein</fullName>
    </submittedName>
</protein>
<keyword evidence="2" id="KW-1185">Reference proteome</keyword>
<evidence type="ECO:0000313" key="2">
    <source>
        <dbReference type="Proteomes" id="UP001221413"/>
    </source>
</evidence>
<dbReference type="AlphaFoldDB" id="A0AAD6IYJ3"/>